<dbReference type="AlphaFoldDB" id="A0A7X6HYL5"/>
<gene>
    <name evidence="3" type="ORF">HCN56_08185</name>
</gene>
<evidence type="ECO:0000256" key="2">
    <source>
        <dbReference type="SAM" id="Phobius"/>
    </source>
</evidence>
<evidence type="ECO:0000313" key="4">
    <source>
        <dbReference type="Proteomes" id="UP000578686"/>
    </source>
</evidence>
<accession>A0A7X6HYL5</accession>
<evidence type="ECO:0000313" key="3">
    <source>
        <dbReference type="EMBL" id="NJQ05550.1"/>
    </source>
</evidence>
<sequence>MLIYAVCGTLTAGGLWFAYRSFRRRRYATGLRTASVALLPMGLAMTGVVRFVLNMTFNPLAWAGVALVGLAVVLFMVARALDARGVPDGGSGPTPGQEPSAVPAAAAGGELPSAPRREAPAKKQAGGTGTEDFSDIEAILKKHGI</sequence>
<evidence type="ECO:0000256" key="1">
    <source>
        <dbReference type="SAM" id="MobiDB-lite"/>
    </source>
</evidence>
<feature type="transmembrane region" description="Helical" evidence="2">
    <location>
        <begin position="59"/>
        <end position="78"/>
    </location>
</feature>
<keyword evidence="4" id="KW-1185">Reference proteome</keyword>
<keyword evidence="2" id="KW-1133">Transmembrane helix</keyword>
<proteinExistence type="predicted"/>
<reference evidence="3 4" key="1">
    <citation type="submission" date="2020-03" db="EMBL/GenBank/DDBJ databases">
        <title>Draft genome of Streptomyces sp. ventii, isolated from the Axial Seamount in the Pacific Ocean, and resequencing of the two type strains Streptomyces lonarensis strain NCL 716 and Streptomyces bohaiensis strain 11A07.</title>
        <authorList>
            <person name="Loughran R.M."/>
            <person name="Pfannmuller K.M."/>
            <person name="Wasson B.J."/>
            <person name="Deadmond M.C."/>
            <person name="Paddock B.E."/>
            <person name="Koyack M.J."/>
            <person name="Gallegos D.A."/>
            <person name="Mitchell E.A."/>
            <person name="Ushijima B."/>
            <person name="Saw J.H."/>
            <person name="Mcphail K.L."/>
            <person name="Videau P."/>
        </authorList>
    </citation>
    <scope>NUCLEOTIDE SEQUENCE [LARGE SCALE GENOMIC DNA]</scope>
    <source>
        <strain evidence="3 4">NCL716</strain>
    </source>
</reference>
<comment type="caution">
    <text evidence="3">The sequence shown here is derived from an EMBL/GenBank/DDBJ whole genome shotgun (WGS) entry which is preliminary data.</text>
</comment>
<keyword evidence="2" id="KW-0472">Membrane</keyword>
<dbReference type="Proteomes" id="UP000578686">
    <property type="component" value="Unassembled WGS sequence"/>
</dbReference>
<name>A0A7X6HYL5_9ACTN</name>
<feature type="transmembrane region" description="Helical" evidence="2">
    <location>
        <begin position="30"/>
        <end position="53"/>
    </location>
</feature>
<organism evidence="3 4">
    <name type="scientific">Streptomyces lonarensis</name>
    <dbReference type="NCBI Taxonomy" id="700599"/>
    <lineage>
        <taxon>Bacteria</taxon>
        <taxon>Bacillati</taxon>
        <taxon>Actinomycetota</taxon>
        <taxon>Actinomycetes</taxon>
        <taxon>Kitasatosporales</taxon>
        <taxon>Streptomycetaceae</taxon>
        <taxon>Streptomyces</taxon>
    </lineage>
</organism>
<protein>
    <submittedName>
        <fullName evidence="3">Uncharacterized protein</fullName>
    </submittedName>
</protein>
<keyword evidence="2" id="KW-0812">Transmembrane</keyword>
<feature type="region of interest" description="Disordered" evidence="1">
    <location>
        <begin position="86"/>
        <end position="134"/>
    </location>
</feature>
<dbReference type="EMBL" id="JAAVJD010000041">
    <property type="protein sequence ID" value="NJQ05550.1"/>
    <property type="molecule type" value="Genomic_DNA"/>
</dbReference>
<dbReference type="RefSeq" id="WP_167968835.1">
    <property type="nucleotide sequence ID" value="NZ_BHZG01000203.1"/>
</dbReference>